<evidence type="ECO:0000256" key="1">
    <source>
        <dbReference type="SAM" id="MobiDB-lite"/>
    </source>
</evidence>
<dbReference type="AlphaFoldDB" id="A0A8J5NAV9"/>
<dbReference type="PROSITE" id="PS01282">
    <property type="entry name" value="BIR_REPEAT_1"/>
    <property type="match status" value="1"/>
</dbReference>
<sequence>KAVISTYAGYTVFKYPLGLAPPSVTLSTAVSSSSVLPELQLLQKVMSHLQFDGVVLNQGVREVEVRKERRFHWQSELFLESVRRQTFNNWSVPFIDPKKLAKAGFFYLRTRDHVQCVFCQGIVGYWDPGDEPEVEHCKHFPNCPFISGCATGNVPICSPENDTSRLYCFLDEYHAYRLANTRPQHPTSSFQIDAVQIADSNRLAYPHLNTPSSRLQTFRRWPQDAGVSPDQLVEAGFFSTGLADWVQCFHCGGGLFSWRKGDDPLADHAHYYPFCPFIRMQQTEAVTHTWRDSSVPDIKSRPLALTDQEAELLLHHPIAKRVISMGLSQVSVQEAMRHRLQDRGILCRTVTEALEMVVNHTPSSSPQVESSTNFCPATNTQDKLSPPLSSEHNRLMEEVENLRQQVLRAESRLLCRLCGKERVEVAFQPCSHFHLCAACARPLDSCVTCGAIIRGTLRPIIG</sequence>
<dbReference type="Pfam" id="PF13920">
    <property type="entry name" value="zf-C3HC4_3"/>
    <property type="match status" value="1"/>
</dbReference>
<accession>A0A8J5NAV9</accession>
<dbReference type="SUPFAM" id="SSF57924">
    <property type="entry name" value="Inhibitor of apoptosis (IAP) repeat"/>
    <property type="match status" value="2"/>
</dbReference>
<proteinExistence type="predicted"/>
<evidence type="ECO:0000313" key="2">
    <source>
        <dbReference type="EMBL" id="KAG7176227.1"/>
    </source>
</evidence>
<dbReference type="EMBL" id="JAHLQT010003582">
    <property type="protein sequence ID" value="KAG7176227.1"/>
    <property type="molecule type" value="Genomic_DNA"/>
</dbReference>
<dbReference type="Gene3D" id="3.30.40.10">
    <property type="entry name" value="Zinc/RING finger domain, C3HC4 (zinc finger)"/>
    <property type="match status" value="1"/>
</dbReference>
<dbReference type="InterPro" id="IPR001370">
    <property type="entry name" value="BIR_rpt"/>
</dbReference>
<dbReference type="CDD" id="cd00022">
    <property type="entry name" value="BIR"/>
    <property type="match status" value="2"/>
</dbReference>
<dbReference type="GO" id="GO:0031398">
    <property type="term" value="P:positive regulation of protein ubiquitination"/>
    <property type="evidence" value="ECO:0007669"/>
    <property type="project" value="TreeGrafter"/>
</dbReference>
<dbReference type="SMART" id="SM00238">
    <property type="entry name" value="BIR"/>
    <property type="match status" value="2"/>
</dbReference>
<dbReference type="InterPro" id="IPR013083">
    <property type="entry name" value="Znf_RING/FYVE/PHD"/>
</dbReference>
<comment type="caution">
    <text evidence="2">The sequence shown here is derived from an EMBL/GenBank/DDBJ whole genome shotgun (WGS) entry which is preliminary data.</text>
</comment>
<organism evidence="2 3">
    <name type="scientific">Homarus americanus</name>
    <name type="common">American lobster</name>
    <dbReference type="NCBI Taxonomy" id="6706"/>
    <lineage>
        <taxon>Eukaryota</taxon>
        <taxon>Metazoa</taxon>
        <taxon>Ecdysozoa</taxon>
        <taxon>Arthropoda</taxon>
        <taxon>Crustacea</taxon>
        <taxon>Multicrustacea</taxon>
        <taxon>Malacostraca</taxon>
        <taxon>Eumalacostraca</taxon>
        <taxon>Eucarida</taxon>
        <taxon>Decapoda</taxon>
        <taxon>Pleocyemata</taxon>
        <taxon>Astacidea</taxon>
        <taxon>Nephropoidea</taxon>
        <taxon>Nephropidae</taxon>
        <taxon>Homarus</taxon>
    </lineage>
</organism>
<dbReference type="Gene3D" id="1.10.1170.10">
    <property type="entry name" value="Inhibitor Of Apoptosis Protein (2mihbC-IAP-1), Chain A"/>
    <property type="match status" value="2"/>
</dbReference>
<dbReference type="PANTHER" id="PTHR10044">
    <property type="entry name" value="INHIBITOR OF APOPTOSIS"/>
    <property type="match status" value="1"/>
</dbReference>
<dbReference type="GO" id="GO:0051726">
    <property type="term" value="P:regulation of cell cycle"/>
    <property type="evidence" value="ECO:0007669"/>
    <property type="project" value="TreeGrafter"/>
</dbReference>
<name>A0A8J5NAV9_HOMAM</name>
<feature type="region of interest" description="Disordered" evidence="1">
    <location>
        <begin position="361"/>
        <end position="386"/>
    </location>
</feature>
<reference evidence="2" key="1">
    <citation type="journal article" date="2021" name="Sci. Adv.">
        <title>The American lobster genome reveals insights on longevity, neural, and immune adaptations.</title>
        <authorList>
            <person name="Polinski J.M."/>
            <person name="Zimin A.V."/>
            <person name="Clark K.F."/>
            <person name="Kohn A.B."/>
            <person name="Sadowski N."/>
            <person name="Timp W."/>
            <person name="Ptitsyn A."/>
            <person name="Khanna P."/>
            <person name="Romanova D.Y."/>
            <person name="Williams P."/>
            <person name="Greenwood S.J."/>
            <person name="Moroz L.L."/>
            <person name="Walt D.R."/>
            <person name="Bodnar A.G."/>
        </authorList>
    </citation>
    <scope>NUCLEOTIDE SEQUENCE</scope>
    <source>
        <strain evidence="2">GMGI-L3</strain>
    </source>
</reference>
<dbReference type="GO" id="GO:0005737">
    <property type="term" value="C:cytoplasm"/>
    <property type="evidence" value="ECO:0007669"/>
    <property type="project" value="TreeGrafter"/>
</dbReference>
<dbReference type="Pfam" id="PF00653">
    <property type="entry name" value="BIR"/>
    <property type="match status" value="2"/>
</dbReference>
<feature type="non-terminal residue" evidence="2">
    <location>
        <position position="1"/>
    </location>
</feature>
<dbReference type="GO" id="GO:0043027">
    <property type="term" value="F:cysteine-type endopeptidase inhibitor activity involved in apoptotic process"/>
    <property type="evidence" value="ECO:0007669"/>
    <property type="project" value="TreeGrafter"/>
</dbReference>
<dbReference type="Proteomes" id="UP000747542">
    <property type="component" value="Unassembled WGS sequence"/>
</dbReference>
<dbReference type="GO" id="GO:0043066">
    <property type="term" value="P:negative regulation of apoptotic process"/>
    <property type="evidence" value="ECO:0007669"/>
    <property type="project" value="TreeGrafter"/>
</dbReference>
<dbReference type="GO" id="GO:0005634">
    <property type="term" value="C:nucleus"/>
    <property type="evidence" value="ECO:0007669"/>
    <property type="project" value="TreeGrafter"/>
</dbReference>
<gene>
    <name evidence="2" type="primary">Birc7-L2</name>
    <name evidence="2" type="ORF">Hamer_G008994</name>
</gene>
<dbReference type="PROSITE" id="PS50143">
    <property type="entry name" value="BIR_REPEAT_2"/>
    <property type="match status" value="2"/>
</dbReference>
<keyword evidence="3" id="KW-1185">Reference proteome</keyword>
<dbReference type="InterPro" id="IPR050784">
    <property type="entry name" value="IAP"/>
</dbReference>
<evidence type="ECO:0000313" key="3">
    <source>
        <dbReference type="Proteomes" id="UP000747542"/>
    </source>
</evidence>
<dbReference type="GO" id="GO:0061630">
    <property type="term" value="F:ubiquitin protein ligase activity"/>
    <property type="evidence" value="ECO:0007669"/>
    <property type="project" value="TreeGrafter"/>
</dbReference>
<dbReference type="PANTHER" id="PTHR10044:SF139">
    <property type="entry name" value="DEATH-ASSOCIATED INHIBITOR OF APOPTOSIS 2"/>
    <property type="match status" value="1"/>
</dbReference>
<protein>
    <submittedName>
        <fullName evidence="2">Baculoviral IAP repeat-containing protein 7-like 2</fullName>
    </submittedName>
</protein>